<keyword evidence="3" id="KW-1185">Reference proteome</keyword>
<dbReference type="Gene3D" id="1.25.40.10">
    <property type="entry name" value="Tetratricopeptide repeat domain"/>
    <property type="match status" value="1"/>
</dbReference>
<reference evidence="2" key="1">
    <citation type="submission" date="2021-02" db="EMBL/GenBank/DDBJ databases">
        <authorList>
            <person name="Nowell W R."/>
        </authorList>
    </citation>
    <scope>NUCLEOTIDE SEQUENCE</scope>
</reference>
<organism evidence="2 3">
    <name type="scientific">Adineta ricciae</name>
    <name type="common">Rotifer</name>
    <dbReference type="NCBI Taxonomy" id="249248"/>
    <lineage>
        <taxon>Eukaryota</taxon>
        <taxon>Metazoa</taxon>
        <taxon>Spiralia</taxon>
        <taxon>Gnathifera</taxon>
        <taxon>Rotifera</taxon>
        <taxon>Eurotatoria</taxon>
        <taxon>Bdelloidea</taxon>
        <taxon>Adinetida</taxon>
        <taxon>Adinetidae</taxon>
        <taxon>Adineta</taxon>
    </lineage>
</organism>
<name>A0A814CX83_ADIRI</name>
<proteinExistence type="predicted"/>
<comment type="caution">
    <text evidence="2">The sequence shown here is derived from an EMBL/GenBank/DDBJ whole genome shotgun (WGS) entry which is preliminary data.</text>
</comment>
<feature type="compositionally biased region" description="Polar residues" evidence="1">
    <location>
        <begin position="21"/>
        <end position="34"/>
    </location>
</feature>
<evidence type="ECO:0000313" key="3">
    <source>
        <dbReference type="Proteomes" id="UP000663828"/>
    </source>
</evidence>
<protein>
    <submittedName>
        <fullName evidence="2">Uncharacterized protein</fullName>
    </submittedName>
</protein>
<evidence type="ECO:0000313" key="2">
    <source>
        <dbReference type="EMBL" id="CAF0946172.1"/>
    </source>
</evidence>
<dbReference type="InterPro" id="IPR042621">
    <property type="entry name" value="TTC23/TTC23L"/>
</dbReference>
<dbReference type="SUPFAM" id="SSF48452">
    <property type="entry name" value="TPR-like"/>
    <property type="match status" value="1"/>
</dbReference>
<feature type="region of interest" description="Disordered" evidence="1">
    <location>
        <begin position="1"/>
        <end position="34"/>
    </location>
</feature>
<dbReference type="Proteomes" id="UP000663828">
    <property type="component" value="Unassembled WGS sequence"/>
</dbReference>
<dbReference type="PANTHER" id="PTHR14485:SF2">
    <property type="entry name" value="FUNGAL STAND N-TERMINAL GOODBYE DOMAIN-CONTAINING PROTEIN"/>
    <property type="match status" value="1"/>
</dbReference>
<evidence type="ECO:0000256" key="1">
    <source>
        <dbReference type="SAM" id="MobiDB-lite"/>
    </source>
</evidence>
<dbReference type="PANTHER" id="PTHR14485">
    <property type="entry name" value="TETRATRICOPEPTIDE REPEAT PROTEIN 23"/>
    <property type="match status" value="1"/>
</dbReference>
<accession>A0A814CX83</accession>
<dbReference type="InterPro" id="IPR011990">
    <property type="entry name" value="TPR-like_helical_dom_sf"/>
</dbReference>
<gene>
    <name evidence="2" type="ORF">XAT740_LOCUS10400</name>
</gene>
<dbReference type="EMBL" id="CAJNOR010000553">
    <property type="protein sequence ID" value="CAF0946172.1"/>
    <property type="molecule type" value="Genomic_DNA"/>
</dbReference>
<dbReference type="AlphaFoldDB" id="A0A814CX83"/>
<sequence length="490" mass="57794">MSGKIRSRSLSQDRQRRSSLATDQVTHPSNVSTHTQHRIYSGIDLRTPKQKIEDLEKDLLDCQHPPDSDEYLSQLILMQVYKNLEYGDISIENARAYISLSEFYLNRKKNFLVQAKSHALSARQICEQLKLKPSDENLLTNLLAYDIYFLLLKCSFNAKRESKSTRNKHILSIDKTHIDHDMQLIEKYLEKLKQLMHTDDYDQINIKYLMIKFDIITMQNFKECYNRMEDLIYQLTEYIEKFYSHEQMKRKIDLYLRSGSYFTHFQEKISDGLRYFHKAVELAEQQEKLTPSVAHKHQLAKAILERSIGKVRADHFTDELEKDFRKAIELYKEPSHEITKNVLKVIDELAVYYSKVRNYQDALNILCETLSDKNRLFGEFSEEVIQTESRIGAIYLREGECLNAAEHFKVCLDLQEFVYGSNDPRTSETRSTVDLLKKDPMVCRTFFARTDDGKRQDRPAFRTTNRISYEKQDLQLIQTMNQKPPMIPKI</sequence>